<sequence length="246" mass="28096">MIMSDLSSMKKYSSCRWRLYAWYAFWLSLVLLGGLLGAWQWDRANNKQAAASARDNAPALVDPQTLPTEGAELTLNGEYISEHTFFLDNRIANGRLGVAVLTPLKDRFGQYWLIQRGFVETGTSRESPIISTPKEHVSLTGKWQQANNDGLLFGPNREEERLQQISLTPWQGVIPGFRYQGWVHAQTGDGVFSEWWQANVMPASRHIAYAFQWWGLALVALITMLVGRRYLYSSREHHERGHDDSH</sequence>
<organism evidence="2 3">
    <name type="scientific">Vreelandella janggokensis</name>
    <dbReference type="NCBI Taxonomy" id="370767"/>
    <lineage>
        <taxon>Bacteria</taxon>
        <taxon>Pseudomonadati</taxon>
        <taxon>Pseudomonadota</taxon>
        <taxon>Gammaproteobacteria</taxon>
        <taxon>Oceanospirillales</taxon>
        <taxon>Halomonadaceae</taxon>
        <taxon>Vreelandella</taxon>
    </lineage>
</organism>
<keyword evidence="1" id="KW-1133">Transmembrane helix</keyword>
<keyword evidence="1" id="KW-1003">Cell membrane</keyword>
<keyword evidence="3" id="KW-1185">Reference proteome</keyword>
<evidence type="ECO:0000313" key="2">
    <source>
        <dbReference type="EMBL" id="MCZ0926283.1"/>
    </source>
</evidence>
<gene>
    <name evidence="2" type="ORF">L0635_04205</name>
</gene>
<protein>
    <recommendedName>
        <fullName evidence="1">SURF1-like protein</fullName>
    </recommendedName>
</protein>
<evidence type="ECO:0000313" key="3">
    <source>
        <dbReference type="Proteomes" id="UP001321125"/>
    </source>
</evidence>
<dbReference type="InterPro" id="IPR002994">
    <property type="entry name" value="Surf1/Shy1"/>
</dbReference>
<dbReference type="Proteomes" id="UP001321125">
    <property type="component" value="Unassembled WGS sequence"/>
</dbReference>
<name>A0ABT4IRQ8_9GAMM</name>
<comment type="subcellular location">
    <subcellularLocation>
        <location evidence="1">Cell membrane</location>
        <topology evidence="1">Multi-pass membrane protein</topology>
    </subcellularLocation>
</comment>
<proteinExistence type="inferred from homology"/>
<dbReference type="EMBL" id="JAKNQU010000002">
    <property type="protein sequence ID" value="MCZ0926283.1"/>
    <property type="molecule type" value="Genomic_DNA"/>
</dbReference>
<dbReference type="Pfam" id="PF02104">
    <property type="entry name" value="SURF1"/>
    <property type="match status" value="1"/>
</dbReference>
<dbReference type="PROSITE" id="PS50895">
    <property type="entry name" value="SURF1"/>
    <property type="match status" value="1"/>
</dbReference>
<keyword evidence="1" id="KW-0812">Transmembrane</keyword>
<comment type="similarity">
    <text evidence="1">Belongs to the SURF1 family.</text>
</comment>
<comment type="caution">
    <text evidence="2">The sequence shown here is derived from an EMBL/GenBank/DDBJ whole genome shotgun (WGS) entry which is preliminary data.</text>
</comment>
<feature type="transmembrane region" description="Helical" evidence="1">
    <location>
        <begin position="20"/>
        <end position="41"/>
    </location>
</feature>
<reference evidence="2 3" key="1">
    <citation type="submission" date="2022-02" db="EMBL/GenBank/DDBJ databases">
        <title>Study of halophilic communities from a Mexican lake.</title>
        <authorList>
            <person name="Hernandez-Soto L.M."/>
            <person name="Martinez-Abarca F."/>
            <person name="Ramirez-Saad H.C."/>
            <person name="Aguirre-Garrido J.F."/>
        </authorList>
    </citation>
    <scope>NUCLEOTIDE SEQUENCE [LARGE SCALE GENOMIC DNA]</scope>
    <source>
        <strain evidence="2 3">Hjan13</strain>
    </source>
</reference>
<evidence type="ECO:0000256" key="1">
    <source>
        <dbReference type="RuleBase" id="RU363076"/>
    </source>
</evidence>
<feature type="transmembrane region" description="Helical" evidence="1">
    <location>
        <begin position="211"/>
        <end position="231"/>
    </location>
</feature>
<dbReference type="CDD" id="cd06662">
    <property type="entry name" value="SURF1"/>
    <property type="match status" value="1"/>
</dbReference>
<accession>A0ABT4IRQ8</accession>
<keyword evidence="1" id="KW-0472">Membrane</keyword>